<dbReference type="CDD" id="cd01651">
    <property type="entry name" value="RT_G2_intron"/>
    <property type="match status" value="1"/>
</dbReference>
<dbReference type="InterPro" id="IPR051083">
    <property type="entry name" value="GrpII_Intron_Splice-Mob/Def"/>
</dbReference>
<evidence type="ECO:0000259" key="1">
    <source>
        <dbReference type="Pfam" id="PF00078"/>
    </source>
</evidence>
<feature type="domain" description="Reverse transcriptase N-terminal" evidence="3">
    <location>
        <begin position="21"/>
        <end position="103"/>
    </location>
</feature>
<evidence type="ECO:0000313" key="4">
    <source>
        <dbReference type="EMBL" id="UCS09699.1"/>
    </source>
</evidence>
<dbReference type="InterPro" id="IPR030931">
    <property type="entry name" value="Group_II_RT_mat"/>
</dbReference>
<sequence length="512" mass="59037">MSKSFEINMNKSFDYFEGLTWDNIVWNLSYEKVRRIQKRIFKASLLGDTKRIWFLQKLILRNPHAKLIAVQTVTTLNKGKGTAGIDGLTVTSPETKLKLAKNLQLNGKANLVRRVWIPKPGKTEKRPLGIPTIQDRAKQALCKLALEPEWEAKFEPNSYGFRPGRSSHDAIEAIFQNLHYNVDKYIYDADIRKCFDTIDHKALLLKLNTFPLMEKQISAWLKAGIFDQYANTPKTSIPSMGTPQGGVISPLLANIALHGLEEHLLNYVSNRKFPKPHAQAARGTKVKKAALGIVRYADDFVIIHRNKEILDLIIQETKVWLQEMGLTISEEKSNVRLASQTFKFLGFQVAYVKVQDKFRVRITPSKENVMRIIAKTKGIIQNNKAASAYELIGKLRPVILGWANYFQFCECKETFSKVDNLLYQQIRAWVFRRAVRQGRITVKEKYFPSEKIYKFQNRTYKANWILNGTKTLKNNKPMIIYLPKISWIKSKKYVKVKGNESVYNGNEIYWAL</sequence>
<dbReference type="InterPro" id="IPR013597">
    <property type="entry name" value="Mat_intron_G2"/>
</dbReference>
<dbReference type="EMBL" id="MT364368">
    <property type="protein sequence ID" value="UCS09699.1"/>
    <property type="molecule type" value="Genomic_DNA"/>
</dbReference>
<evidence type="ECO:0000259" key="3">
    <source>
        <dbReference type="Pfam" id="PF13655"/>
    </source>
</evidence>
<reference evidence="4" key="1">
    <citation type="submission" date="2020-04" db="EMBL/GenBank/DDBJ databases">
        <authorList>
            <person name="Qian X."/>
        </authorList>
    </citation>
    <scope>NUCLEOTIDE SEQUENCE</scope>
</reference>
<dbReference type="SUPFAM" id="SSF56672">
    <property type="entry name" value="DNA/RNA polymerases"/>
    <property type="match status" value="1"/>
</dbReference>
<proteinExistence type="predicted"/>
<evidence type="ECO:0008006" key="5">
    <source>
        <dbReference type="Google" id="ProtNLM"/>
    </source>
</evidence>
<dbReference type="Pfam" id="PF08388">
    <property type="entry name" value="GIIM"/>
    <property type="match status" value="1"/>
</dbReference>
<feature type="domain" description="Reverse transcriptase" evidence="1">
    <location>
        <begin position="117"/>
        <end position="349"/>
    </location>
</feature>
<dbReference type="Pfam" id="PF00078">
    <property type="entry name" value="RVT_1"/>
    <property type="match status" value="1"/>
</dbReference>
<dbReference type="InterPro" id="IPR025960">
    <property type="entry name" value="RVT_N"/>
</dbReference>
<dbReference type="PANTHER" id="PTHR34047:SF10">
    <property type="entry name" value="GROUP II INTRON-ASSOCIATED OPEN READING FRAME"/>
    <property type="match status" value="1"/>
</dbReference>
<accession>A0A8K1J9Q1</accession>
<evidence type="ECO:0000259" key="2">
    <source>
        <dbReference type="Pfam" id="PF08388"/>
    </source>
</evidence>
<geneLocation type="chloroplast" evidence="4"/>
<dbReference type="NCBIfam" id="TIGR04416">
    <property type="entry name" value="group_II_RT_mat"/>
    <property type="match status" value="1"/>
</dbReference>
<name>A0A8K1J9Q1_9CHLO</name>
<dbReference type="PANTHER" id="PTHR34047">
    <property type="entry name" value="NUCLEAR INTRON MATURASE 1, MITOCHONDRIAL-RELATED"/>
    <property type="match status" value="1"/>
</dbReference>
<dbReference type="InterPro" id="IPR043502">
    <property type="entry name" value="DNA/RNA_pol_sf"/>
</dbReference>
<dbReference type="Pfam" id="PF13655">
    <property type="entry name" value="RVT_N"/>
    <property type="match status" value="1"/>
</dbReference>
<protein>
    <recommendedName>
        <fullName evidence="5">Reverse transcriptase domain-containing protein</fullName>
    </recommendedName>
</protein>
<keyword evidence="4" id="KW-0934">Plastid</keyword>
<organism evidence="4">
    <name type="scientific">Oedocladium prescottii</name>
    <dbReference type="NCBI Taxonomy" id="337949"/>
    <lineage>
        <taxon>Eukaryota</taxon>
        <taxon>Viridiplantae</taxon>
        <taxon>Chlorophyta</taxon>
        <taxon>core chlorophytes</taxon>
        <taxon>Chlorophyceae</taxon>
        <taxon>OCC clade</taxon>
        <taxon>Oedogoniales</taxon>
        <taxon>Oedogoniaceae</taxon>
        <taxon>Oedocladium</taxon>
    </lineage>
</organism>
<feature type="domain" description="Group II intron maturase-specific" evidence="2">
    <location>
        <begin position="370"/>
        <end position="447"/>
    </location>
</feature>
<dbReference type="InterPro" id="IPR000477">
    <property type="entry name" value="RT_dom"/>
</dbReference>
<keyword evidence="4" id="KW-0150">Chloroplast</keyword>
<dbReference type="AlphaFoldDB" id="A0A8K1J9Q1"/>
<reference evidence="4" key="2">
    <citation type="journal article" date="2021" name="Res Sq">
        <title>Chloroplast Genomes of Five Oedogonium Species: Genome Structure, Phylogenetic Analysis and Adaptive Evolution.</title>
        <authorList>
            <person name="qian x."/>
            <person name="Hu Y."/>
            <person name="Lv W."/>
            <person name="Wang Q."/>
            <person name="Liu G."/>
            <person name="Hu Z."/>
        </authorList>
    </citation>
    <scope>NUCLEOTIDE SEQUENCE</scope>
</reference>
<gene>
    <name evidence="4" type="primary">orf503</name>
</gene>